<feature type="transmembrane region" description="Helical" evidence="2">
    <location>
        <begin position="32"/>
        <end position="53"/>
    </location>
</feature>
<dbReference type="AlphaFoldDB" id="A0A1H8YBS8"/>
<dbReference type="EMBL" id="FOEF01000013">
    <property type="protein sequence ID" value="SEP49453.1"/>
    <property type="molecule type" value="Genomic_DNA"/>
</dbReference>
<sequence length="155" mass="16120">MTTIDTPPLPDDDRQTGDPDLDEKAPRARRPLVLAATAGFVLGCCVLGLLWSLSGQRGGANDDVLAACQSLYRAGHLPDTTGGHSAAAFTRLSDDSVHRVAAAYELAQAAADADGRYQPLAQGLGTVNQMVVTSRFDSVAGQAAIVTVQQLCARG</sequence>
<keyword evidence="2" id="KW-0472">Membrane</keyword>
<evidence type="ECO:0000256" key="2">
    <source>
        <dbReference type="SAM" id="Phobius"/>
    </source>
</evidence>
<keyword evidence="4" id="KW-1185">Reference proteome</keyword>
<dbReference type="Proteomes" id="UP000198582">
    <property type="component" value="Unassembled WGS sequence"/>
</dbReference>
<evidence type="ECO:0000313" key="4">
    <source>
        <dbReference type="Proteomes" id="UP000198582"/>
    </source>
</evidence>
<evidence type="ECO:0000313" key="3">
    <source>
        <dbReference type="EMBL" id="SEP49453.1"/>
    </source>
</evidence>
<reference evidence="3 4" key="1">
    <citation type="submission" date="2016-10" db="EMBL/GenBank/DDBJ databases">
        <authorList>
            <person name="de Groot N.N."/>
        </authorList>
    </citation>
    <scope>NUCLEOTIDE SEQUENCE [LARGE SCALE GENOMIC DNA]</scope>
    <source>
        <strain evidence="3 4">DSM 44993</strain>
    </source>
</reference>
<keyword evidence="2" id="KW-0812">Transmembrane</keyword>
<organism evidence="3 4">
    <name type="scientific">Amycolatopsis saalfeldensis</name>
    <dbReference type="NCBI Taxonomy" id="394193"/>
    <lineage>
        <taxon>Bacteria</taxon>
        <taxon>Bacillati</taxon>
        <taxon>Actinomycetota</taxon>
        <taxon>Actinomycetes</taxon>
        <taxon>Pseudonocardiales</taxon>
        <taxon>Pseudonocardiaceae</taxon>
        <taxon>Amycolatopsis</taxon>
    </lineage>
</organism>
<keyword evidence="2" id="KW-1133">Transmembrane helix</keyword>
<name>A0A1H8YBS8_9PSEU</name>
<proteinExistence type="predicted"/>
<feature type="compositionally biased region" description="Basic and acidic residues" evidence="1">
    <location>
        <begin position="11"/>
        <end position="25"/>
    </location>
</feature>
<gene>
    <name evidence="3" type="ORF">SAMN04489732_11367</name>
</gene>
<evidence type="ECO:0000256" key="1">
    <source>
        <dbReference type="SAM" id="MobiDB-lite"/>
    </source>
</evidence>
<dbReference type="RefSeq" id="WP_091621401.1">
    <property type="nucleotide sequence ID" value="NZ_FOEF01000013.1"/>
</dbReference>
<feature type="region of interest" description="Disordered" evidence="1">
    <location>
        <begin position="1"/>
        <end position="25"/>
    </location>
</feature>
<accession>A0A1H8YBS8</accession>
<dbReference type="OrthoDB" id="3628919at2"/>
<protein>
    <submittedName>
        <fullName evidence="3">Uncharacterized protein</fullName>
    </submittedName>
</protein>